<keyword evidence="2" id="KW-1185">Reference proteome</keyword>
<sequence length="113" mass="12636">MKRYVVLYHAPLSVAARFAQATPEQAEQGAQLWIDWARRIGTALVDPGKPLGNAHRVTRAEITRADSTIIGMSILRAETMDDALGMVRDHHHLSWAPECEVTILEEQPIPELQ</sequence>
<proteinExistence type="predicted"/>
<name>A0ABS6AR56_9NOCA</name>
<evidence type="ECO:0000313" key="2">
    <source>
        <dbReference type="Proteomes" id="UP000733379"/>
    </source>
</evidence>
<evidence type="ECO:0008006" key="3">
    <source>
        <dbReference type="Google" id="ProtNLM"/>
    </source>
</evidence>
<dbReference type="EMBL" id="JAHKNI010000001">
    <property type="protein sequence ID" value="MBU3060383.1"/>
    <property type="molecule type" value="Genomic_DNA"/>
</dbReference>
<dbReference type="RefSeq" id="WP_215915258.1">
    <property type="nucleotide sequence ID" value="NZ_JAHKNI010000001.1"/>
</dbReference>
<comment type="caution">
    <text evidence="1">The sequence shown here is derived from an EMBL/GenBank/DDBJ whole genome shotgun (WGS) entry which is preliminary data.</text>
</comment>
<gene>
    <name evidence="1" type="ORF">KO481_02455</name>
</gene>
<reference evidence="1 2" key="1">
    <citation type="submission" date="2021-06" db="EMBL/GenBank/DDBJ databases">
        <title>Actinomycetes sequencing.</title>
        <authorList>
            <person name="Shan Q."/>
        </authorList>
    </citation>
    <scope>NUCLEOTIDE SEQUENCE [LARGE SCALE GENOMIC DNA]</scope>
    <source>
        <strain evidence="1 2">NEAU-G5</strain>
    </source>
</reference>
<organism evidence="1 2">
    <name type="scientific">Nocardia albiluteola</name>
    <dbReference type="NCBI Taxonomy" id="2842303"/>
    <lineage>
        <taxon>Bacteria</taxon>
        <taxon>Bacillati</taxon>
        <taxon>Actinomycetota</taxon>
        <taxon>Actinomycetes</taxon>
        <taxon>Mycobacteriales</taxon>
        <taxon>Nocardiaceae</taxon>
        <taxon>Nocardia</taxon>
    </lineage>
</organism>
<evidence type="ECO:0000313" key="1">
    <source>
        <dbReference type="EMBL" id="MBU3060383.1"/>
    </source>
</evidence>
<protein>
    <recommendedName>
        <fullName evidence="3">YCII-related domain-containing protein</fullName>
    </recommendedName>
</protein>
<dbReference type="Proteomes" id="UP000733379">
    <property type="component" value="Unassembled WGS sequence"/>
</dbReference>
<accession>A0ABS6AR56</accession>